<dbReference type="Proteomes" id="UP000681035">
    <property type="component" value="Chromosome"/>
</dbReference>
<dbReference type="KEGG" id="vcop:MM50RIKEN_18240"/>
<accession>A0A810Q961</accession>
<dbReference type="EMBL" id="AP023418">
    <property type="protein sequence ID" value="BCK82061.1"/>
    <property type="molecule type" value="Genomic_DNA"/>
</dbReference>
<protein>
    <recommendedName>
        <fullName evidence="3">Prepilin-type N-terminal cleavage/methylation domain-containing protein</fullName>
    </recommendedName>
</protein>
<sequence>MRKLRDRRGITLTEMLCTVLIVLLLTALLVVGIRFAGKTYTESMRLSEAQELCSTLTSVISDKLRFCGTVTQDENGGLTQIFIQNVGSVEGKGDAFQIGEDGQLALGDSHLLGSASYPKGLKVKSFTLRYDASTDIFSVTLEIGDRSRQTLSQTSFEVKRINRTVT</sequence>
<keyword evidence="2" id="KW-1185">Reference proteome</keyword>
<organism evidence="1 2">
    <name type="scientific">Vescimonas coprocola</name>
    <dbReference type="NCBI Taxonomy" id="2714355"/>
    <lineage>
        <taxon>Bacteria</taxon>
        <taxon>Bacillati</taxon>
        <taxon>Bacillota</taxon>
        <taxon>Clostridia</taxon>
        <taxon>Eubacteriales</taxon>
        <taxon>Oscillospiraceae</taxon>
        <taxon>Vescimonas</taxon>
    </lineage>
</organism>
<dbReference type="RefSeq" id="WP_213540679.1">
    <property type="nucleotide sequence ID" value="NZ_AP023418.1"/>
</dbReference>
<gene>
    <name evidence="1" type="ORF">MM50RIKEN_18240</name>
</gene>
<dbReference type="AlphaFoldDB" id="A0A810Q961"/>
<reference evidence="1" key="1">
    <citation type="submission" date="2020-09" db="EMBL/GenBank/DDBJ databases">
        <title>New species isolated from human feces.</title>
        <authorList>
            <person name="Kitahara M."/>
            <person name="Shigeno Y."/>
            <person name="Shime M."/>
            <person name="Matsumoto Y."/>
            <person name="Nakamura S."/>
            <person name="Motooka D."/>
            <person name="Fukuoka S."/>
            <person name="Nishikawa H."/>
            <person name="Benno Y."/>
        </authorList>
    </citation>
    <scope>NUCLEOTIDE SEQUENCE</scope>
    <source>
        <strain evidence="1">MM50</strain>
    </source>
</reference>
<evidence type="ECO:0000313" key="2">
    <source>
        <dbReference type="Proteomes" id="UP000681035"/>
    </source>
</evidence>
<proteinExistence type="predicted"/>
<evidence type="ECO:0008006" key="3">
    <source>
        <dbReference type="Google" id="ProtNLM"/>
    </source>
</evidence>
<name>A0A810Q961_9FIRM</name>
<evidence type="ECO:0000313" key="1">
    <source>
        <dbReference type="EMBL" id="BCK82061.1"/>
    </source>
</evidence>